<dbReference type="Proteomes" id="UP000321805">
    <property type="component" value="Chromosome"/>
</dbReference>
<name>A0A5B8U063_9ACTN</name>
<dbReference type="KEGG" id="bsol:FSW04_01330"/>
<dbReference type="OrthoDB" id="9814116at2"/>
<evidence type="ECO:0000313" key="3">
    <source>
        <dbReference type="Proteomes" id="UP000321805"/>
    </source>
</evidence>
<keyword evidence="3" id="KW-1185">Reference proteome</keyword>
<evidence type="ECO:0008006" key="4">
    <source>
        <dbReference type="Google" id="ProtNLM"/>
    </source>
</evidence>
<dbReference type="RefSeq" id="WP_146915455.1">
    <property type="nucleotide sequence ID" value="NZ_CP042430.1"/>
</dbReference>
<feature type="transmembrane region" description="Helical" evidence="1">
    <location>
        <begin position="93"/>
        <end position="114"/>
    </location>
</feature>
<accession>A0A5B8U063</accession>
<reference evidence="2 3" key="1">
    <citation type="journal article" date="2018" name="J. Microbiol.">
        <title>Baekduia soli gen. nov., sp. nov., a novel bacterium isolated from the soil of Baekdu Mountain and proposal of a novel family name, Baekduiaceae fam. nov.</title>
        <authorList>
            <person name="An D.S."/>
            <person name="Siddiqi M.Z."/>
            <person name="Kim K.H."/>
            <person name="Yu H.S."/>
            <person name="Im W.T."/>
        </authorList>
    </citation>
    <scope>NUCLEOTIDE SEQUENCE [LARGE SCALE GENOMIC DNA]</scope>
    <source>
        <strain evidence="2 3">BR7-21</strain>
    </source>
</reference>
<evidence type="ECO:0000256" key="1">
    <source>
        <dbReference type="SAM" id="Phobius"/>
    </source>
</evidence>
<protein>
    <recommendedName>
        <fullName evidence="4">Zinc ribbon domain-containing protein</fullName>
    </recommendedName>
</protein>
<dbReference type="EMBL" id="CP042430">
    <property type="protein sequence ID" value="QEC46350.1"/>
    <property type="molecule type" value="Genomic_DNA"/>
</dbReference>
<feature type="transmembrane region" description="Helical" evidence="1">
    <location>
        <begin position="34"/>
        <end position="53"/>
    </location>
</feature>
<proteinExistence type="predicted"/>
<sequence>MLGRMLAALGAFVGLATGAGTGAAWLAKHTDGTTLGLVGLGIFALFVVVLAILAQRSEVVGGIAPVLVLIIAGVQTAGLMAATGLPNGDPEDYAQAAVVGLCLAGGIVLAVWWVDVRSHKTCPDCAERVKLEARVCRYCRHAFGSGAERDADAVLHSPLGW</sequence>
<feature type="transmembrane region" description="Helical" evidence="1">
    <location>
        <begin position="60"/>
        <end position="81"/>
    </location>
</feature>
<gene>
    <name evidence="2" type="ORF">FSW04_01330</name>
</gene>
<organism evidence="2 3">
    <name type="scientific">Baekduia soli</name>
    <dbReference type="NCBI Taxonomy" id="496014"/>
    <lineage>
        <taxon>Bacteria</taxon>
        <taxon>Bacillati</taxon>
        <taxon>Actinomycetota</taxon>
        <taxon>Thermoleophilia</taxon>
        <taxon>Solirubrobacterales</taxon>
        <taxon>Baekduiaceae</taxon>
        <taxon>Baekduia</taxon>
    </lineage>
</organism>
<evidence type="ECO:0000313" key="2">
    <source>
        <dbReference type="EMBL" id="QEC46350.1"/>
    </source>
</evidence>
<keyword evidence="1" id="KW-1133">Transmembrane helix</keyword>
<keyword evidence="1" id="KW-0812">Transmembrane</keyword>
<keyword evidence="1" id="KW-0472">Membrane</keyword>
<dbReference type="AlphaFoldDB" id="A0A5B8U063"/>